<proteinExistence type="predicted"/>
<dbReference type="Gene3D" id="3.40.50.2000">
    <property type="entry name" value="Glycogen Phosphorylase B"/>
    <property type="match status" value="1"/>
</dbReference>
<evidence type="ECO:0000313" key="4">
    <source>
        <dbReference type="EMBL" id="VFU08161.1"/>
    </source>
</evidence>
<feature type="domain" description="Glycosyl transferase family 1" evidence="3">
    <location>
        <begin position="327"/>
        <end position="477"/>
    </location>
</feature>
<reference evidence="4 5" key="1">
    <citation type="submission" date="2019-03" db="EMBL/GenBank/DDBJ databases">
        <authorList>
            <person name="Kox A.R. M."/>
        </authorList>
    </citation>
    <scope>NUCLEOTIDE SEQUENCE [LARGE SCALE GENOMIC DNA]</scope>
    <source>
        <strain evidence="4">MTUNDRAET4 annotated genome</strain>
    </source>
</reference>
<dbReference type="OrthoDB" id="9801609at2"/>
<dbReference type="Proteomes" id="UP000294360">
    <property type="component" value="Chromosome"/>
</dbReference>
<dbReference type="PANTHER" id="PTHR46401">
    <property type="entry name" value="GLYCOSYLTRANSFERASE WBBK-RELATED"/>
    <property type="match status" value="1"/>
</dbReference>
<protein>
    <submittedName>
        <fullName evidence="4">Glycosyl transferase group 1 (Modular protein)</fullName>
    </submittedName>
</protein>
<dbReference type="KEGG" id="mtun:MTUNDRAET4_1268"/>
<dbReference type="RefSeq" id="WP_134488029.1">
    <property type="nucleotide sequence ID" value="NZ_CP139089.1"/>
</dbReference>
<accession>A0A4U8YXH0</accession>
<evidence type="ECO:0000259" key="3">
    <source>
        <dbReference type="Pfam" id="PF00534"/>
    </source>
</evidence>
<sequence length="546" mass="60339">MLVHLSQTIDAHKAGLSGAADLLGFALTRALRLPLALPYAVRTFLLAWLTNAALKFAPAMGGPRLSVGENERDAREGFGTGRTNARRRCASSVPAALEALAPRIYVDLTDVLCHAIWHDSCAGIPRVQLEIATRLFSMNPAVCVFGLHRKKWCELGALLKEADGDIDKAFALLKETFSDFKFSREGVQRLITRRRRRLPIPHHASMPDVKAQDSLFIGGAFWLNKGIADLCERTAANSANLIVLFHDLIPLSMPAFTGHDFSRQYREALRLPAHFVVTTELNRSELKRARREIDQSPARTCSSVVPLADEFPGSERNERAGLASPRLAILEGQDFVLCVGTIEIRKNHHALLGVWNELAEERGAALPKLVVAGRRGWKAEATLMQLEALAQGGPVVFIEAPTDDELRWLYASCLFTVFPSYFEGWGLPVGESFWFGKPCAASNSKSIAPVARDLCVSFSPHHREDMKEALERLLNPSTRRLFQRRIEAAPLRRWSEVATDIETLIAERRPVSDPLTARTEVSPLESSAVAPVLKHDVDPASSSRSA</sequence>
<dbReference type="AlphaFoldDB" id="A0A4U8YXH0"/>
<dbReference type="GO" id="GO:0016757">
    <property type="term" value="F:glycosyltransferase activity"/>
    <property type="evidence" value="ECO:0007669"/>
    <property type="project" value="InterPro"/>
</dbReference>
<name>A0A4U8YXH0_METTU</name>
<dbReference type="PANTHER" id="PTHR46401:SF2">
    <property type="entry name" value="GLYCOSYLTRANSFERASE WBBK-RELATED"/>
    <property type="match status" value="1"/>
</dbReference>
<organism evidence="4 5">
    <name type="scientific">Methylocella tundrae</name>
    <dbReference type="NCBI Taxonomy" id="227605"/>
    <lineage>
        <taxon>Bacteria</taxon>
        <taxon>Pseudomonadati</taxon>
        <taxon>Pseudomonadota</taxon>
        <taxon>Alphaproteobacteria</taxon>
        <taxon>Hyphomicrobiales</taxon>
        <taxon>Beijerinckiaceae</taxon>
        <taxon>Methylocella</taxon>
    </lineage>
</organism>
<evidence type="ECO:0000256" key="1">
    <source>
        <dbReference type="ARBA" id="ARBA00022679"/>
    </source>
</evidence>
<dbReference type="EMBL" id="LR536450">
    <property type="protein sequence ID" value="VFU08161.1"/>
    <property type="molecule type" value="Genomic_DNA"/>
</dbReference>
<dbReference type="InterPro" id="IPR001296">
    <property type="entry name" value="Glyco_trans_1"/>
</dbReference>
<dbReference type="Pfam" id="PF00534">
    <property type="entry name" value="Glycos_transf_1"/>
    <property type="match status" value="1"/>
</dbReference>
<feature type="region of interest" description="Disordered" evidence="2">
    <location>
        <begin position="515"/>
        <end position="546"/>
    </location>
</feature>
<evidence type="ECO:0000256" key="2">
    <source>
        <dbReference type="SAM" id="MobiDB-lite"/>
    </source>
</evidence>
<keyword evidence="1 4" id="KW-0808">Transferase</keyword>
<evidence type="ECO:0000313" key="5">
    <source>
        <dbReference type="Proteomes" id="UP000294360"/>
    </source>
</evidence>
<dbReference type="SUPFAM" id="SSF53756">
    <property type="entry name" value="UDP-Glycosyltransferase/glycogen phosphorylase"/>
    <property type="match status" value="1"/>
</dbReference>
<gene>
    <name evidence="4" type="ORF">MTUNDRAET4_1268</name>
</gene>